<dbReference type="PROSITE" id="PS00211">
    <property type="entry name" value="ABC_TRANSPORTER_1"/>
    <property type="match status" value="1"/>
</dbReference>
<accession>A0A3S3RMU2</accession>
<dbReference type="PANTHER" id="PTHR42939">
    <property type="entry name" value="ABC TRANSPORTER ATP-BINDING PROTEIN ALBC-RELATED"/>
    <property type="match status" value="1"/>
</dbReference>
<dbReference type="InterPro" id="IPR027417">
    <property type="entry name" value="P-loop_NTPase"/>
</dbReference>
<keyword evidence="1" id="KW-0813">Transport</keyword>
<evidence type="ECO:0000259" key="4">
    <source>
        <dbReference type="PROSITE" id="PS50893"/>
    </source>
</evidence>
<dbReference type="PANTHER" id="PTHR42939:SF1">
    <property type="entry name" value="ABC TRANSPORTER ATP-BINDING PROTEIN ALBC-RELATED"/>
    <property type="match status" value="1"/>
</dbReference>
<keyword evidence="3 5" id="KW-0067">ATP-binding</keyword>
<dbReference type="EMBL" id="RXGA01000003">
    <property type="protein sequence ID" value="RWX73401.1"/>
    <property type="molecule type" value="Genomic_DNA"/>
</dbReference>
<dbReference type="PROSITE" id="PS50893">
    <property type="entry name" value="ABC_TRANSPORTER_2"/>
    <property type="match status" value="1"/>
</dbReference>
<dbReference type="InterPro" id="IPR003439">
    <property type="entry name" value="ABC_transporter-like_ATP-bd"/>
</dbReference>
<organism evidence="5 6">
    <name type="scientific">Methanosuratincola subterraneus</name>
    <dbReference type="NCBI Taxonomy" id="2593994"/>
    <lineage>
        <taxon>Archaea</taxon>
        <taxon>Thermoproteota</taxon>
        <taxon>Methanosuratincolia</taxon>
        <taxon>Candidatus Methanomethylicales</taxon>
        <taxon>Candidatus Methanomethylicaceae</taxon>
        <taxon>Candidatus Methanosuratincola (ex Vanwonterghem et al. 2016)</taxon>
    </lineage>
</organism>
<evidence type="ECO:0000256" key="1">
    <source>
        <dbReference type="ARBA" id="ARBA00022448"/>
    </source>
</evidence>
<comment type="caution">
    <text evidence="5">The sequence shown here is derived from an EMBL/GenBank/DDBJ whole genome shotgun (WGS) entry which is preliminary data.</text>
</comment>
<evidence type="ECO:0000256" key="2">
    <source>
        <dbReference type="ARBA" id="ARBA00022741"/>
    </source>
</evidence>
<reference evidence="5 6" key="1">
    <citation type="submission" date="2018-12" db="EMBL/GenBank/DDBJ databases">
        <title>The complete genome of the methanogenic archaea of the candidate phylum Verstraetearchaeota, obtained from the metagenome of underground thermal water.</title>
        <authorList>
            <person name="Kadnikov V.V."/>
            <person name="Mardanov A.V."/>
            <person name="Beletsky A.V."/>
            <person name="Karnachuk O.V."/>
            <person name="Ravin N.V."/>
        </authorList>
    </citation>
    <scope>NUCLEOTIDE SEQUENCE [LARGE SCALE GENOMIC DNA]</scope>
    <source>
        <strain evidence="5">Ch88</strain>
    </source>
</reference>
<dbReference type="SUPFAM" id="SSF52540">
    <property type="entry name" value="P-loop containing nucleoside triphosphate hydrolases"/>
    <property type="match status" value="1"/>
</dbReference>
<name>A0A3S3RMU2_METS7</name>
<dbReference type="AlphaFoldDB" id="A0A3S3RMU2"/>
<dbReference type="Proteomes" id="UP000288215">
    <property type="component" value="Unassembled WGS sequence"/>
</dbReference>
<dbReference type="Gene3D" id="3.40.50.300">
    <property type="entry name" value="P-loop containing nucleotide triphosphate hydrolases"/>
    <property type="match status" value="1"/>
</dbReference>
<dbReference type="GO" id="GO:0005524">
    <property type="term" value="F:ATP binding"/>
    <property type="evidence" value="ECO:0007669"/>
    <property type="project" value="UniProtKB-KW"/>
</dbReference>
<proteinExistence type="predicted"/>
<sequence length="260" mass="28634">MVNPDMAVAVRTSSLTKNFGEVRAIDNLSLDIEEGQVYGLLGPNGSGKSTLMKMMVGLIRPDAGEISIFGVRPYEKPIEVRRIIGYVPETPRLYDFLTAREYLEFVSDLYGLPEVDKRTRIAHFLEAFELSGREDEMLSGYSQGMRQKVAIIGALLHRPRLLIMDEPLNGLDPRSAKIVKDLLNRLSGEGVTTIFSTHILEIAQAICKRIAILYGGSLVSEGTVEDLKGKAGMQGSSLEEVFLMLTGGADVRSVVEELSR</sequence>
<dbReference type="InterPro" id="IPR017871">
    <property type="entry name" value="ABC_transporter-like_CS"/>
</dbReference>
<dbReference type="Pfam" id="PF00005">
    <property type="entry name" value="ABC_tran"/>
    <property type="match status" value="1"/>
</dbReference>
<dbReference type="CDD" id="cd03230">
    <property type="entry name" value="ABC_DR_subfamily_A"/>
    <property type="match status" value="1"/>
</dbReference>
<evidence type="ECO:0000256" key="3">
    <source>
        <dbReference type="ARBA" id="ARBA00022840"/>
    </source>
</evidence>
<dbReference type="GO" id="GO:0016887">
    <property type="term" value="F:ATP hydrolysis activity"/>
    <property type="evidence" value="ECO:0007669"/>
    <property type="project" value="InterPro"/>
</dbReference>
<protein>
    <submittedName>
        <fullName evidence="5">Efflux ABC transporter, ATP-binding protein</fullName>
    </submittedName>
</protein>
<feature type="domain" description="ABC transporter" evidence="4">
    <location>
        <begin position="10"/>
        <end position="240"/>
    </location>
</feature>
<dbReference type="InterPro" id="IPR003593">
    <property type="entry name" value="AAA+_ATPase"/>
</dbReference>
<keyword evidence="2" id="KW-0547">Nucleotide-binding</keyword>
<evidence type="ECO:0000313" key="6">
    <source>
        <dbReference type="Proteomes" id="UP000288215"/>
    </source>
</evidence>
<dbReference type="SMART" id="SM00382">
    <property type="entry name" value="AAA"/>
    <property type="match status" value="1"/>
</dbReference>
<dbReference type="InterPro" id="IPR051782">
    <property type="entry name" value="ABC_Transporter_VariousFunc"/>
</dbReference>
<evidence type="ECO:0000313" key="5">
    <source>
        <dbReference type="EMBL" id="RWX73401.1"/>
    </source>
</evidence>
<gene>
    <name evidence="5" type="ORF">Metus_1375</name>
</gene>